<comment type="subcellular location">
    <subcellularLocation>
        <location evidence="1">Cell membrane</location>
        <topology evidence="1">Multi-pass membrane protein</topology>
    </subcellularLocation>
</comment>
<keyword evidence="3 6" id="KW-0812">Transmembrane</keyword>
<dbReference type="InterPro" id="IPR050448">
    <property type="entry name" value="OpgB/LTA_synthase_biosynth"/>
</dbReference>
<comment type="caution">
    <text evidence="8">The sequence shown here is derived from an EMBL/GenBank/DDBJ whole genome shotgun (WGS) entry which is preliminary data.</text>
</comment>
<dbReference type="GO" id="GO:0005886">
    <property type="term" value="C:plasma membrane"/>
    <property type="evidence" value="ECO:0007669"/>
    <property type="project" value="UniProtKB-SubCell"/>
</dbReference>
<evidence type="ECO:0000259" key="7">
    <source>
        <dbReference type="Pfam" id="PF00884"/>
    </source>
</evidence>
<keyword evidence="5 6" id="KW-0472">Membrane</keyword>
<organism evidence="8 9">
    <name type="scientific">Eikenella corrodens</name>
    <dbReference type="NCBI Taxonomy" id="539"/>
    <lineage>
        <taxon>Bacteria</taxon>
        <taxon>Pseudomonadati</taxon>
        <taxon>Pseudomonadota</taxon>
        <taxon>Betaproteobacteria</taxon>
        <taxon>Neisseriales</taxon>
        <taxon>Neisseriaceae</taxon>
        <taxon>Eikenella</taxon>
    </lineage>
</organism>
<proteinExistence type="predicted"/>
<dbReference type="InterPro" id="IPR017850">
    <property type="entry name" value="Alkaline_phosphatase_core_sf"/>
</dbReference>
<evidence type="ECO:0000313" key="9">
    <source>
        <dbReference type="Proteomes" id="UP000078103"/>
    </source>
</evidence>
<accession>A0A1A9RL67</accession>
<evidence type="ECO:0000256" key="5">
    <source>
        <dbReference type="ARBA" id="ARBA00023136"/>
    </source>
</evidence>
<dbReference type="Pfam" id="PF00884">
    <property type="entry name" value="Sulfatase"/>
    <property type="match status" value="1"/>
</dbReference>
<feature type="transmembrane region" description="Helical" evidence="6">
    <location>
        <begin position="46"/>
        <end position="64"/>
    </location>
</feature>
<keyword evidence="2" id="KW-1003">Cell membrane</keyword>
<feature type="transmembrane region" description="Helical" evidence="6">
    <location>
        <begin position="20"/>
        <end position="40"/>
    </location>
</feature>
<dbReference type="InterPro" id="IPR000917">
    <property type="entry name" value="Sulfatase_N"/>
</dbReference>
<dbReference type="PANTHER" id="PTHR47371">
    <property type="entry name" value="LIPOTEICHOIC ACID SYNTHASE"/>
    <property type="match status" value="1"/>
</dbReference>
<evidence type="ECO:0000256" key="1">
    <source>
        <dbReference type="ARBA" id="ARBA00004651"/>
    </source>
</evidence>
<evidence type="ECO:0000256" key="3">
    <source>
        <dbReference type="ARBA" id="ARBA00022692"/>
    </source>
</evidence>
<evidence type="ECO:0000256" key="4">
    <source>
        <dbReference type="ARBA" id="ARBA00022989"/>
    </source>
</evidence>
<dbReference type="Gene3D" id="3.40.720.10">
    <property type="entry name" value="Alkaline Phosphatase, subunit A"/>
    <property type="match status" value="1"/>
</dbReference>
<evidence type="ECO:0000313" key="8">
    <source>
        <dbReference type="EMBL" id="OAM20315.1"/>
    </source>
</evidence>
<dbReference type="PANTHER" id="PTHR47371:SF3">
    <property type="entry name" value="PHOSPHOGLYCEROL TRANSFERASE I"/>
    <property type="match status" value="1"/>
</dbReference>
<feature type="domain" description="Sulfatase N-terminal" evidence="7">
    <location>
        <begin position="293"/>
        <end position="388"/>
    </location>
</feature>
<reference evidence="9" key="1">
    <citation type="submission" date="2016-05" db="EMBL/GenBank/DDBJ databases">
        <title>Draft genome of Corynebacterium afermentans subsp. afermentans LCDC 88199T.</title>
        <authorList>
            <person name="Bernier A.-M."/>
            <person name="Bernard K."/>
        </authorList>
    </citation>
    <scope>NUCLEOTIDE SEQUENCE [LARGE SCALE GENOMIC DNA]</scope>
    <source>
        <strain evidence="9">NML120819</strain>
    </source>
</reference>
<dbReference type="Proteomes" id="UP000078103">
    <property type="component" value="Unassembled WGS sequence"/>
</dbReference>
<protein>
    <recommendedName>
        <fullName evidence="7">Sulfatase N-terminal domain-containing protein</fullName>
    </recommendedName>
</protein>
<evidence type="ECO:0000256" key="6">
    <source>
        <dbReference type="SAM" id="Phobius"/>
    </source>
</evidence>
<evidence type="ECO:0000256" key="2">
    <source>
        <dbReference type="ARBA" id="ARBA00022475"/>
    </source>
</evidence>
<dbReference type="EMBL" id="LXSH01000028">
    <property type="protein sequence ID" value="OAM20315.1"/>
    <property type="molecule type" value="Genomic_DNA"/>
</dbReference>
<feature type="transmembrane region" description="Helical" evidence="6">
    <location>
        <begin position="141"/>
        <end position="160"/>
    </location>
</feature>
<keyword evidence="4 6" id="KW-1133">Transmembrane helix</keyword>
<gene>
    <name evidence="8" type="ORF">A7P89_10450</name>
</gene>
<dbReference type="AlphaFoldDB" id="A0A1A9RL67"/>
<sequence>MQFSMSQPIKVPKISRLAGFYALLLIVFPNVAFLMLAWLTNTARPIVNLDYFIVALLLVMPIRLVRWIGILLFWLVVLFDSLMFIMQLFPFMDFSGALYLAPFILKAPLLYKLTCLVFLLYIIGIPVLLSKFSKKTNFFHVLLVCLPLTIIGYFTGHLQYHYRTLYNNNAFGRDNFYYVKSQFELYRINQADAFIQESGVAPVFSQLKFDRAANRLIQPYSRRILFITNESWGQPKNPALQEAVLAKLMAERSQFEYWQIGHFPFVGATVQGEVRELCGLGVKGFALKHTPTNQLVSCLPNKLKQQGYTTVAMHGASSLLYDRSSWYPKAGFGQVIAGEQMIGKPTCLAFGGVCDSALFDKIQQTFATHEKLFFYWMTLTSHADYPEQDLFNHRLQCEQYGLPKETSLCRNFSLQTQFFDGLAELIKQPEMRGVEVIVVGDHSPPVMNLGESFKYLTEGGEVAWIHFKVKE</sequence>
<feature type="transmembrane region" description="Helical" evidence="6">
    <location>
        <begin position="71"/>
        <end position="89"/>
    </location>
</feature>
<dbReference type="SUPFAM" id="SSF53649">
    <property type="entry name" value="Alkaline phosphatase-like"/>
    <property type="match status" value="1"/>
</dbReference>
<feature type="transmembrane region" description="Helical" evidence="6">
    <location>
        <begin position="109"/>
        <end position="129"/>
    </location>
</feature>
<name>A0A1A9RL67_EIKCO</name>